<dbReference type="GO" id="GO:0000272">
    <property type="term" value="P:polysaccharide catabolic process"/>
    <property type="evidence" value="ECO:0007669"/>
    <property type="project" value="InterPro"/>
</dbReference>
<dbReference type="InterPro" id="IPR036439">
    <property type="entry name" value="Dockerin_dom_sf"/>
</dbReference>
<gene>
    <name evidence="5" type="ORF">JFN88_04320</name>
</gene>
<dbReference type="InterPro" id="IPR020556">
    <property type="entry name" value="Amidase_CS"/>
</dbReference>
<evidence type="ECO:0000313" key="5">
    <source>
        <dbReference type="EMBL" id="MBJ6360550.1"/>
    </source>
</evidence>
<dbReference type="InterPro" id="IPR008965">
    <property type="entry name" value="CBM2/CBM3_carb-bd_dom_sf"/>
</dbReference>
<dbReference type="InterPro" id="IPR018247">
    <property type="entry name" value="EF_Hand_1_Ca_BS"/>
</dbReference>
<organism evidence="5 6">
    <name type="scientific">Paenibacillus roseus</name>
    <dbReference type="NCBI Taxonomy" id="2798579"/>
    <lineage>
        <taxon>Bacteria</taxon>
        <taxon>Bacillati</taxon>
        <taxon>Bacillota</taxon>
        <taxon>Bacilli</taxon>
        <taxon>Bacillales</taxon>
        <taxon>Paenibacillaceae</taxon>
        <taxon>Paenibacillus</taxon>
    </lineage>
</organism>
<dbReference type="Pfam" id="PF00963">
    <property type="entry name" value="Cohesin"/>
    <property type="match status" value="1"/>
</dbReference>
<proteinExistence type="predicted"/>
<dbReference type="InterPro" id="IPR002105">
    <property type="entry name" value="Dockerin_1_rpt"/>
</dbReference>
<dbReference type="InterPro" id="IPR002102">
    <property type="entry name" value="Cohesin_dom"/>
</dbReference>
<feature type="region of interest" description="Disordered" evidence="1">
    <location>
        <begin position="26"/>
        <end position="74"/>
    </location>
</feature>
<dbReference type="RefSeq" id="WP_199018103.1">
    <property type="nucleotide sequence ID" value="NZ_JAELUP010000010.1"/>
</dbReference>
<dbReference type="SUPFAM" id="SSF75304">
    <property type="entry name" value="Amidase signature (AS) enzymes"/>
    <property type="match status" value="1"/>
</dbReference>
<dbReference type="PANTHER" id="PTHR42678">
    <property type="entry name" value="AMIDASE"/>
    <property type="match status" value="1"/>
</dbReference>
<feature type="chain" id="PRO_5037022086" evidence="2">
    <location>
        <begin position="33"/>
        <end position="760"/>
    </location>
</feature>
<feature type="domain" description="Cohesin" evidence="3">
    <location>
        <begin position="87"/>
        <end position="198"/>
    </location>
</feature>
<evidence type="ECO:0000256" key="2">
    <source>
        <dbReference type="SAM" id="SignalP"/>
    </source>
</evidence>
<feature type="signal peptide" evidence="2">
    <location>
        <begin position="1"/>
        <end position="32"/>
    </location>
</feature>
<dbReference type="PROSITE" id="PS00571">
    <property type="entry name" value="AMIDASES"/>
    <property type="match status" value="1"/>
</dbReference>
<dbReference type="GO" id="GO:0030246">
    <property type="term" value="F:carbohydrate binding"/>
    <property type="evidence" value="ECO:0007669"/>
    <property type="project" value="InterPro"/>
</dbReference>
<dbReference type="GO" id="GO:0004553">
    <property type="term" value="F:hydrolase activity, hydrolyzing O-glycosyl compounds"/>
    <property type="evidence" value="ECO:0007669"/>
    <property type="project" value="InterPro"/>
</dbReference>
<feature type="compositionally biased region" description="Polar residues" evidence="1">
    <location>
        <begin position="26"/>
        <end position="51"/>
    </location>
</feature>
<name>A0A934MK20_9BACL</name>
<evidence type="ECO:0000259" key="4">
    <source>
        <dbReference type="Pfam" id="PF01425"/>
    </source>
</evidence>
<reference evidence="5" key="1">
    <citation type="submission" date="2020-12" db="EMBL/GenBank/DDBJ databases">
        <authorList>
            <person name="Huq M.A."/>
        </authorList>
    </citation>
    <scope>NUCLEOTIDE SEQUENCE</scope>
    <source>
        <strain evidence="5">MAHUQ-46</strain>
    </source>
</reference>
<dbReference type="InterPro" id="IPR023631">
    <property type="entry name" value="Amidase_dom"/>
</dbReference>
<dbReference type="Pfam" id="PF01425">
    <property type="entry name" value="Amidase"/>
    <property type="match status" value="1"/>
</dbReference>
<feature type="domain" description="Amidase" evidence="4">
    <location>
        <begin position="301"/>
        <end position="735"/>
    </location>
</feature>
<dbReference type="PROSITE" id="PS00018">
    <property type="entry name" value="EF_HAND_1"/>
    <property type="match status" value="1"/>
</dbReference>
<dbReference type="PROSITE" id="PS00448">
    <property type="entry name" value="CLOS_CELLULOSOME_RPT"/>
    <property type="match status" value="1"/>
</dbReference>
<comment type="caution">
    <text evidence="5">The sequence shown here is derived from an EMBL/GenBank/DDBJ whole genome shotgun (WGS) entry which is preliminary data.</text>
</comment>
<keyword evidence="2" id="KW-0732">Signal</keyword>
<accession>A0A934MK20</accession>
<evidence type="ECO:0000256" key="1">
    <source>
        <dbReference type="SAM" id="MobiDB-lite"/>
    </source>
</evidence>
<evidence type="ECO:0000313" key="6">
    <source>
        <dbReference type="Proteomes" id="UP000640274"/>
    </source>
</evidence>
<protein>
    <submittedName>
        <fullName evidence="5">Amidase</fullName>
    </submittedName>
</protein>
<dbReference type="InterPro" id="IPR036928">
    <property type="entry name" value="AS_sf"/>
</dbReference>
<keyword evidence="6" id="KW-1185">Reference proteome</keyword>
<dbReference type="Gene3D" id="2.60.40.680">
    <property type="match status" value="1"/>
</dbReference>
<dbReference type="SUPFAM" id="SSF63446">
    <property type="entry name" value="Type I dockerin domain"/>
    <property type="match status" value="1"/>
</dbReference>
<dbReference type="Gene3D" id="3.90.1300.10">
    <property type="entry name" value="Amidase signature (AS) domain"/>
    <property type="match status" value="1"/>
</dbReference>
<dbReference type="Gene3D" id="1.10.1330.10">
    <property type="entry name" value="Dockerin domain"/>
    <property type="match status" value="1"/>
</dbReference>
<evidence type="ECO:0000259" key="3">
    <source>
        <dbReference type="Pfam" id="PF00963"/>
    </source>
</evidence>
<dbReference type="PANTHER" id="PTHR42678:SF5">
    <property type="entry name" value="GLUTAMYL-TRNA(GLN) AMIDOTRANSFERASE SUBUNIT A"/>
    <property type="match status" value="1"/>
</dbReference>
<dbReference type="Pfam" id="PF00404">
    <property type="entry name" value="Dockerin_1"/>
    <property type="match status" value="1"/>
</dbReference>
<dbReference type="SUPFAM" id="SSF49384">
    <property type="entry name" value="Carbohydrate-binding domain"/>
    <property type="match status" value="1"/>
</dbReference>
<dbReference type="EMBL" id="JAELUP010000010">
    <property type="protein sequence ID" value="MBJ6360550.1"/>
    <property type="molecule type" value="Genomic_DNA"/>
</dbReference>
<dbReference type="Proteomes" id="UP000640274">
    <property type="component" value="Unassembled WGS sequence"/>
</dbReference>
<sequence>MNNKLLKSLLSVLIAATLFTGSGVVSSPYASAQQDSPVAQTPSDTSPQSGDTPEESIVEIPAPDASPEDNESAQRIADQLADTSPSVVVEGQKNLRFGEKLQVSIALKNIPDTVAAEKFVIQYNTSKLEFQEVKAAGSHIQIVGQQEAPGKITVITANPNSKLVSNQPIIIVSFKAKAAAGVDNVTVSAELGLSPDGEYGTAGSSTLDLEIEKGLIGDLNRNGKIEIGDLAKLVHYFDLTSVDPQWERIAEGDFNANLKIDLADLAILARKLLDKPFELIETTVADIHAAMQSGELTAEKLVSMYLKRIDNYDSQLHSILTVNSHALDIAREMDAEYKATGKLRGPLHGIPVIVKDNYNTVGMPTTAGCICLQNNFTTTDSFMIQKLKDAGAIILAKSNLHEFAFGTTTISSLGGQTNNPYDLSRNPGGSSGGTGAALAANLGAIGLGTDTGGSIRIPSSYNSLVGIRPTIGLTSREGIIPLALSQDVGGPMARTVADAALMLDVVSGYDKNDLATSYSIGRIPSSYTDYLDVNGLKGARIGVIRDSSVMGTNSEVIRLTNRAIAEMERMGATVVDVTVPNLAKILSYNSLSGTEFKFNLNDYLNSPSIGPDVTFKSLSDILATGTILESQRSSMVARNSIEVLETEAYKDILLYRTRTTQQSLLSTMADNKLDALLYPSTAAPVGGSAGSANRLSPFSGFPAISVPAGFASISGRPDSPIGIELLGKPFDEGTLIKLAYGFEQGTKYRVSPELFPALTN</sequence>
<dbReference type="AlphaFoldDB" id="A0A934MK20"/>